<evidence type="ECO:0000313" key="1">
    <source>
        <dbReference type="EMBL" id="KIU16648.1"/>
    </source>
</evidence>
<dbReference type="EMBL" id="JXST01000015">
    <property type="protein sequence ID" value="KIU16648.1"/>
    <property type="molecule type" value="Genomic_DNA"/>
</dbReference>
<accession>A0A0D1J4V5</accession>
<organism evidence="1 2">
    <name type="scientific">Mycolicibacterium llatzerense</name>
    <dbReference type="NCBI Taxonomy" id="280871"/>
    <lineage>
        <taxon>Bacteria</taxon>
        <taxon>Bacillati</taxon>
        <taxon>Actinomycetota</taxon>
        <taxon>Actinomycetes</taxon>
        <taxon>Mycobacteriales</taxon>
        <taxon>Mycobacteriaceae</taxon>
        <taxon>Mycolicibacterium</taxon>
    </lineage>
</organism>
<reference evidence="1 2" key="1">
    <citation type="submission" date="2015-01" db="EMBL/GenBank/DDBJ databases">
        <title>Genome sequence of Mycobacterium llatzerense and Mycobacterium immunogenum recovered from brain abscess.</title>
        <authorList>
            <person name="Greninger A.L."/>
            <person name="Langelier C."/>
            <person name="Cunningham G."/>
            <person name="Chiu C.Y."/>
            <person name="Miller S."/>
        </authorList>
    </citation>
    <scope>NUCLEOTIDE SEQUENCE [LARGE SCALE GENOMIC DNA]</scope>
    <source>
        <strain evidence="1 2">CLUC14</strain>
    </source>
</reference>
<sequence>MPNQFEPAQPPAADASLMDLLTTCSGIIESTFADRIRELGGTEAEVHQMSSSAAYAVFAWSTGRGFGA</sequence>
<name>A0A0D1J4V5_9MYCO</name>
<evidence type="ECO:0000313" key="2">
    <source>
        <dbReference type="Proteomes" id="UP000032221"/>
    </source>
</evidence>
<keyword evidence="2" id="KW-1185">Reference proteome</keyword>
<protein>
    <submittedName>
        <fullName evidence="1">Uncharacterized protein</fullName>
    </submittedName>
</protein>
<comment type="caution">
    <text evidence="1">The sequence shown here is derived from an EMBL/GenBank/DDBJ whole genome shotgun (WGS) entry which is preliminary data.</text>
</comment>
<dbReference type="AlphaFoldDB" id="A0A0D1J4V5"/>
<dbReference type="PATRIC" id="fig|280871.6.peg.2570"/>
<dbReference type="Proteomes" id="UP000032221">
    <property type="component" value="Unassembled WGS sequence"/>
</dbReference>
<gene>
    <name evidence="1" type="ORF">TL10_12395</name>
</gene>
<proteinExistence type="predicted"/>